<dbReference type="Pfam" id="PF00528">
    <property type="entry name" value="BPD_transp_1"/>
    <property type="match status" value="1"/>
</dbReference>
<dbReference type="RefSeq" id="WP_312031654.1">
    <property type="nucleotide sequence ID" value="NZ_CP051151.1"/>
</dbReference>
<reference evidence="10 11" key="1">
    <citation type="submission" date="2020-04" db="EMBL/GenBank/DDBJ databases">
        <authorList>
            <person name="Zheng R.K."/>
            <person name="Sun C.M."/>
        </authorList>
    </citation>
    <scope>NUCLEOTIDE SEQUENCE [LARGE SCALE GENOMIC DNA]</scope>
    <source>
        <strain evidence="11">zrk29</strain>
    </source>
</reference>
<dbReference type="InterPro" id="IPR000515">
    <property type="entry name" value="MetI-like"/>
</dbReference>
<evidence type="ECO:0000256" key="6">
    <source>
        <dbReference type="ARBA" id="ARBA00022989"/>
    </source>
</evidence>
<keyword evidence="5 8" id="KW-0812">Transmembrane</keyword>
<dbReference type="AlphaFoldDB" id="A0A7L6N757"/>
<feature type="domain" description="ABC transmembrane type-1" evidence="9">
    <location>
        <begin position="61"/>
        <end position="259"/>
    </location>
</feature>
<dbReference type="CDD" id="cd06261">
    <property type="entry name" value="TM_PBP2"/>
    <property type="match status" value="1"/>
</dbReference>
<dbReference type="SUPFAM" id="SSF161098">
    <property type="entry name" value="MetI-like"/>
    <property type="match status" value="1"/>
</dbReference>
<dbReference type="PROSITE" id="PS50928">
    <property type="entry name" value="ABC_TM1"/>
    <property type="match status" value="1"/>
</dbReference>
<keyword evidence="11" id="KW-1185">Reference proteome</keyword>
<dbReference type="GO" id="GO:0055085">
    <property type="term" value="P:transmembrane transport"/>
    <property type="evidence" value="ECO:0007669"/>
    <property type="project" value="InterPro"/>
</dbReference>
<dbReference type="Gene3D" id="1.10.3720.10">
    <property type="entry name" value="MetI-like"/>
    <property type="match status" value="1"/>
</dbReference>
<dbReference type="KEGG" id="tbk:HF295_08035"/>
<evidence type="ECO:0000256" key="5">
    <source>
        <dbReference type="ARBA" id="ARBA00022692"/>
    </source>
</evidence>
<feature type="transmembrane region" description="Helical" evidence="8">
    <location>
        <begin position="96"/>
        <end position="115"/>
    </location>
</feature>
<dbReference type="PANTHER" id="PTHR42929:SF1">
    <property type="entry name" value="INNER MEMBRANE ABC TRANSPORTER PERMEASE PROTEIN YDCU-RELATED"/>
    <property type="match status" value="1"/>
</dbReference>
<evidence type="ECO:0000256" key="2">
    <source>
        <dbReference type="ARBA" id="ARBA00007069"/>
    </source>
</evidence>
<evidence type="ECO:0000259" key="9">
    <source>
        <dbReference type="PROSITE" id="PS50928"/>
    </source>
</evidence>
<keyword evidence="3 8" id="KW-0813">Transport</keyword>
<comment type="subcellular location">
    <subcellularLocation>
        <location evidence="1 8">Cell membrane</location>
        <topology evidence="1 8">Multi-pass membrane protein</topology>
    </subcellularLocation>
</comment>
<proteinExistence type="inferred from homology"/>
<evidence type="ECO:0000313" key="11">
    <source>
        <dbReference type="Proteomes" id="UP000512167"/>
    </source>
</evidence>
<dbReference type="InterPro" id="IPR035906">
    <property type="entry name" value="MetI-like_sf"/>
</dbReference>
<feature type="transmembrane region" description="Helical" evidence="8">
    <location>
        <begin position="12"/>
        <end position="37"/>
    </location>
</feature>
<evidence type="ECO:0000256" key="4">
    <source>
        <dbReference type="ARBA" id="ARBA00022475"/>
    </source>
</evidence>
<accession>A0A7L6N757</accession>
<protein>
    <submittedName>
        <fullName evidence="10">ABC transporter permease</fullName>
    </submittedName>
</protein>
<keyword evidence="6 8" id="KW-1133">Transmembrane helix</keyword>
<feature type="transmembrane region" description="Helical" evidence="8">
    <location>
        <begin position="183"/>
        <end position="213"/>
    </location>
</feature>
<keyword evidence="7 8" id="KW-0472">Membrane</keyword>
<dbReference type="PANTHER" id="PTHR42929">
    <property type="entry name" value="INNER MEMBRANE ABC TRANSPORTER PERMEASE PROTEIN YDCU-RELATED-RELATED"/>
    <property type="match status" value="1"/>
</dbReference>
<feature type="transmembrane region" description="Helical" evidence="8">
    <location>
        <begin position="67"/>
        <end position="87"/>
    </location>
</feature>
<evidence type="ECO:0000256" key="1">
    <source>
        <dbReference type="ARBA" id="ARBA00004651"/>
    </source>
</evidence>
<dbReference type="Proteomes" id="UP000512167">
    <property type="component" value="Chromosome"/>
</dbReference>
<feature type="transmembrane region" description="Helical" evidence="8">
    <location>
        <begin position="135"/>
        <end position="162"/>
    </location>
</feature>
<dbReference type="GO" id="GO:0005886">
    <property type="term" value="C:plasma membrane"/>
    <property type="evidence" value="ECO:0007669"/>
    <property type="project" value="UniProtKB-SubCell"/>
</dbReference>
<organism evidence="10 11">
    <name type="scientific">Hujiaoplasma nucleasis</name>
    <dbReference type="NCBI Taxonomy" id="2725268"/>
    <lineage>
        <taxon>Bacteria</taxon>
        <taxon>Bacillati</taxon>
        <taxon>Mycoplasmatota</taxon>
        <taxon>Mollicutes</taxon>
        <taxon>Candidatus Izemoplasmatales</taxon>
        <taxon>Hujiaoplasmataceae</taxon>
        <taxon>Hujiaoplasma</taxon>
    </lineage>
</organism>
<gene>
    <name evidence="10" type="ORF">HF295_08035</name>
</gene>
<keyword evidence="4" id="KW-1003">Cell membrane</keyword>
<sequence length="270" mass="30274">MKSVSRLTWPYLLWLFILILIPSFFIILAIVSTFHIFNAYEFRFTLQSLKFLADPIFLNAFKNSLKFAGISTIISLLIGYPVAYFFANMKSKNKTLYVALLIVPIWSNMIVRIIAWENVFKPISILNLFNLSFDIIGYDSAIIIAMVSMYLPFMIFPIYSVLEKIDPAYIEASHDLGASSSQTFVKVTLPLSLGGIVSGVIMTLLPAMTAFALPERIGGGRVVLLGNLIEKEIFRGSFTIAATVSFVVMIVMLGLFMMIVKFDKEGETLL</sequence>
<comment type="similarity">
    <text evidence="2">Belongs to the binding-protein-dependent transport system permease family. CysTW subfamily.</text>
</comment>
<feature type="transmembrane region" description="Helical" evidence="8">
    <location>
        <begin position="233"/>
        <end position="260"/>
    </location>
</feature>
<evidence type="ECO:0000256" key="3">
    <source>
        <dbReference type="ARBA" id="ARBA00022448"/>
    </source>
</evidence>
<evidence type="ECO:0000256" key="8">
    <source>
        <dbReference type="RuleBase" id="RU363032"/>
    </source>
</evidence>
<evidence type="ECO:0000313" key="10">
    <source>
        <dbReference type="EMBL" id="QLY40805.1"/>
    </source>
</evidence>
<evidence type="ECO:0000256" key="7">
    <source>
        <dbReference type="ARBA" id="ARBA00023136"/>
    </source>
</evidence>
<name>A0A7L6N757_9MOLU</name>
<dbReference type="EMBL" id="CP051151">
    <property type="protein sequence ID" value="QLY40805.1"/>
    <property type="molecule type" value="Genomic_DNA"/>
</dbReference>